<dbReference type="AlphaFoldDB" id="A0A3B0URE4"/>
<dbReference type="Gene3D" id="3.40.710.10">
    <property type="entry name" value="DD-peptidase/beta-lactamase superfamily"/>
    <property type="match status" value="1"/>
</dbReference>
<comment type="subcellular location">
    <subcellularLocation>
        <location evidence="1">Membrane</location>
    </subcellularLocation>
</comment>
<dbReference type="SUPFAM" id="SSF54184">
    <property type="entry name" value="Penicillin-binding protein 2x (pbp-2x), c-terminal domain"/>
    <property type="match status" value="1"/>
</dbReference>
<dbReference type="InterPro" id="IPR012338">
    <property type="entry name" value="Beta-lactam/transpept-like"/>
</dbReference>
<keyword evidence="4" id="KW-0328">Glycosyltransferase</keyword>
<name>A0A3B0URE4_9ZZZZ</name>
<dbReference type="GO" id="GO:0005886">
    <property type="term" value="C:plasma membrane"/>
    <property type="evidence" value="ECO:0007669"/>
    <property type="project" value="TreeGrafter"/>
</dbReference>
<keyword evidence="4" id="KW-0132">Cell division</keyword>
<reference evidence="4" key="1">
    <citation type="submission" date="2018-06" db="EMBL/GenBank/DDBJ databases">
        <authorList>
            <person name="Zhirakovskaya E."/>
        </authorList>
    </citation>
    <scope>NUCLEOTIDE SEQUENCE</scope>
</reference>
<dbReference type="GO" id="GO:0008658">
    <property type="term" value="F:penicillin binding"/>
    <property type="evidence" value="ECO:0007669"/>
    <property type="project" value="InterPro"/>
</dbReference>
<dbReference type="GO" id="GO:0071555">
    <property type="term" value="P:cell wall organization"/>
    <property type="evidence" value="ECO:0007669"/>
    <property type="project" value="TreeGrafter"/>
</dbReference>
<dbReference type="SMART" id="SM00740">
    <property type="entry name" value="PASTA"/>
    <property type="match status" value="1"/>
</dbReference>
<dbReference type="Gene3D" id="3.30.450.330">
    <property type="match status" value="1"/>
</dbReference>
<evidence type="ECO:0000313" key="4">
    <source>
        <dbReference type="EMBL" id="VAW27189.1"/>
    </source>
</evidence>
<dbReference type="EMBL" id="UOER01000690">
    <property type="protein sequence ID" value="VAW27189.1"/>
    <property type="molecule type" value="Genomic_DNA"/>
</dbReference>
<protein>
    <submittedName>
        <fullName evidence="4">Cell division protein FtsI [Peptidoglycan synthetase]</fullName>
        <ecNumber evidence="4">2.4.1.129</ecNumber>
    </submittedName>
</protein>
<dbReference type="PROSITE" id="PS51178">
    <property type="entry name" value="PASTA"/>
    <property type="match status" value="1"/>
</dbReference>
<feature type="non-terminal residue" evidence="4">
    <location>
        <position position="1"/>
    </location>
</feature>
<keyword evidence="4" id="KW-0808">Transferase</keyword>
<dbReference type="InterPro" id="IPR005543">
    <property type="entry name" value="PASTA_dom"/>
</dbReference>
<evidence type="ECO:0000259" key="3">
    <source>
        <dbReference type="PROSITE" id="PS51178"/>
    </source>
</evidence>
<feature type="domain" description="PASTA" evidence="3">
    <location>
        <begin position="331"/>
        <end position="389"/>
    </location>
</feature>
<evidence type="ECO:0000256" key="2">
    <source>
        <dbReference type="ARBA" id="ARBA00023136"/>
    </source>
</evidence>
<accession>A0A3B0URE4</accession>
<dbReference type="SUPFAM" id="SSF56601">
    <property type="entry name" value="beta-lactamase/transpeptidase-like"/>
    <property type="match status" value="1"/>
</dbReference>
<gene>
    <name evidence="4" type="ORF">MNBD_BACTEROID04-1017</name>
</gene>
<dbReference type="Pfam" id="PF03793">
    <property type="entry name" value="PASTA"/>
    <property type="match status" value="1"/>
</dbReference>
<dbReference type="PANTHER" id="PTHR30627">
    <property type="entry name" value="PEPTIDOGLYCAN D,D-TRANSPEPTIDASE"/>
    <property type="match status" value="1"/>
</dbReference>
<dbReference type="GO" id="GO:0016757">
    <property type="term" value="F:glycosyltransferase activity"/>
    <property type="evidence" value="ECO:0007669"/>
    <property type="project" value="UniProtKB-KW"/>
</dbReference>
<organism evidence="4">
    <name type="scientific">hydrothermal vent metagenome</name>
    <dbReference type="NCBI Taxonomy" id="652676"/>
    <lineage>
        <taxon>unclassified sequences</taxon>
        <taxon>metagenomes</taxon>
        <taxon>ecological metagenomes</taxon>
    </lineage>
</organism>
<dbReference type="EC" id="2.4.1.129" evidence="4"/>
<dbReference type="InterPro" id="IPR050515">
    <property type="entry name" value="Beta-lactam/transpept"/>
</dbReference>
<sequence length="389" mass="43703">SNLGRNSVGKYYEKRNYAIYESHEPGSAFKLMSMVAALESGAIDTSTFVDTGKGKYKIHGRYIHDSKRGGYGKISAARALEVSSNIGFARLIDENFEKNPEKFINILKRMHLNEQLGLRIKGEGKPEIPAPGDKKWSKNALPSIAYGYNLRLTPLQTLTFYNAIANNGEMVKPKFVKEIRSRNKYVKLFEKEIIDPQICSKETINKVQEILKNVVIRGTGIKLYDKNFSMAGKTGTARTEYWMSDWESNRRYISSFTGYFPAENPKYSCIVVIHKPDLKKGYYGADVSGPVFKDIAHKIYTSNHIINEIDCDVPNFATVQNNFNSYYTKSNKEFNSIPNVKGMATMDAIPLLENIGLKVSLIGEGKVKEQSISAGEKLIKGVTIVLKSI</sequence>
<keyword evidence="2" id="KW-0472">Membrane</keyword>
<dbReference type="Pfam" id="PF00905">
    <property type="entry name" value="Transpeptidase"/>
    <property type="match status" value="1"/>
</dbReference>
<dbReference type="CDD" id="cd06575">
    <property type="entry name" value="PASTA_Pbp2x-like_2"/>
    <property type="match status" value="1"/>
</dbReference>
<dbReference type="InterPro" id="IPR001460">
    <property type="entry name" value="PCN-bd_Tpept"/>
</dbReference>
<dbReference type="GO" id="GO:0051301">
    <property type="term" value="P:cell division"/>
    <property type="evidence" value="ECO:0007669"/>
    <property type="project" value="UniProtKB-KW"/>
</dbReference>
<dbReference type="PANTHER" id="PTHR30627:SF1">
    <property type="entry name" value="PEPTIDOGLYCAN D,D-TRANSPEPTIDASE FTSI"/>
    <property type="match status" value="1"/>
</dbReference>
<proteinExistence type="predicted"/>
<keyword evidence="4" id="KW-0131">Cell cycle</keyword>
<evidence type="ECO:0000256" key="1">
    <source>
        <dbReference type="ARBA" id="ARBA00004370"/>
    </source>
</evidence>